<keyword evidence="3" id="KW-1185">Reference proteome</keyword>
<dbReference type="InterPro" id="IPR013114">
    <property type="entry name" value="FabA_FabZ"/>
</dbReference>
<sequence>MGVQQEILDRIPHRPPFLWVDEILEHDDTTIVTRKTIPTDLDLFQGHYPDNPIMPGVLLCEAIFQSGALLMSYLLEDKSLEISSTVPVLTRIEVAKFKRMVAPGDTVNIKVSIKETLGSVSFMKGTLRVDGKVAVQVDFSCALTSPR</sequence>
<dbReference type="Gene3D" id="3.10.129.10">
    <property type="entry name" value="Hotdog Thioesterase"/>
    <property type="match status" value="1"/>
</dbReference>
<dbReference type="OrthoDB" id="9772788at2"/>
<organism evidence="2 3">
    <name type="scientific">Desulfopila aestuarii DSM 18488</name>
    <dbReference type="NCBI Taxonomy" id="1121416"/>
    <lineage>
        <taxon>Bacteria</taxon>
        <taxon>Pseudomonadati</taxon>
        <taxon>Thermodesulfobacteriota</taxon>
        <taxon>Desulfobulbia</taxon>
        <taxon>Desulfobulbales</taxon>
        <taxon>Desulfocapsaceae</taxon>
        <taxon>Desulfopila</taxon>
    </lineage>
</organism>
<keyword evidence="1" id="KW-0456">Lyase</keyword>
<dbReference type="SUPFAM" id="SSF54637">
    <property type="entry name" value="Thioesterase/thiol ester dehydrase-isomerase"/>
    <property type="match status" value="1"/>
</dbReference>
<evidence type="ECO:0000256" key="1">
    <source>
        <dbReference type="ARBA" id="ARBA00023239"/>
    </source>
</evidence>
<reference evidence="2 3" key="1">
    <citation type="submission" date="2016-12" db="EMBL/GenBank/DDBJ databases">
        <authorList>
            <person name="Song W.-J."/>
            <person name="Kurnit D.M."/>
        </authorList>
    </citation>
    <scope>NUCLEOTIDE SEQUENCE [LARGE SCALE GENOMIC DNA]</scope>
    <source>
        <strain evidence="2 3">DSM 18488</strain>
    </source>
</reference>
<dbReference type="GO" id="GO:0016829">
    <property type="term" value="F:lyase activity"/>
    <property type="evidence" value="ECO:0007669"/>
    <property type="project" value="UniProtKB-KW"/>
</dbReference>
<dbReference type="STRING" id="1121416.SAMN02745220_01249"/>
<dbReference type="PANTHER" id="PTHR30272:SF1">
    <property type="entry name" value="3-HYDROXYACYL-[ACYL-CARRIER-PROTEIN] DEHYDRATASE"/>
    <property type="match status" value="1"/>
</dbReference>
<dbReference type="CDD" id="cd01288">
    <property type="entry name" value="FabZ"/>
    <property type="match status" value="1"/>
</dbReference>
<evidence type="ECO:0000313" key="2">
    <source>
        <dbReference type="EMBL" id="SHO45884.1"/>
    </source>
</evidence>
<name>A0A1M7Y2F6_9BACT</name>
<dbReference type="PANTHER" id="PTHR30272">
    <property type="entry name" value="3-HYDROXYACYL-[ACYL-CARRIER-PROTEIN] DEHYDRATASE"/>
    <property type="match status" value="1"/>
</dbReference>
<dbReference type="InterPro" id="IPR029069">
    <property type="entry name" value="HotDog_dom_sf"/>
</dbReference>
<accession>A0A1M7Y2F6</accession>
<dbReference type="NCBIfam" id="NF000582">
    <property type="entry name" value="PRK00006.1"/>
    <property type="match status" value="1"/>
</dbReference>
<dbReference type="EMBL" id="FRFE01000004">
    <property type="protein sequence ID" value="SHO45884.1"/>
    <property type="molecule type" value="Genomic_DNA"/>
</dbReference>
<dbReference type="AlphaFoldDB" id="A0A1M7Y2F6"/>
<protein>
    <submittedName>
        <fullName evidence="2">3-hydroxyacyl-[acyl-carrier-protein] dehydratase</fullName>
    </submittedName>
</protein>
<dbReference type="RefSeq" id="WP_073612584.1">
    <property type="nucleotide sequence ID" value="NZ_FRFE01000004.1"/>
</dbReference>
<dbReference type="Proteomes" id="UP000184603">
    <property type="component" value="Unassembled WGS sequence"/>
</dbReference>
<gene>
    <name evidence="2" type="ORF">SAMN02745220_01249</name>
</gene>
<dbReference type="Pfam" id="PF07977">
    <property type="entry name" value="FabA"/>
    <property type="match status" value="1"/>
</dbReference>
<proteinExistence type="predicted"/>
<evidence type="ECO:0000313" key="3">
    <source>
        <dbReference type="Proteomes" id="UP000184603"/>
    </source>
</evidence>